<evidence type="ECO:0000313" key="13">
    <source>
        <dbReference type="Proteomes" id="UP000292447"/>
    </source>
</evidence>
<comment type="subunit">
    <text evidence="8">Associated with the spliceosome.</text>
</comment>
<evidence type="ECO:0000259" key="11">
    <source>
        <dbReference type="PROSITE" id="PS50103"/>
    </source>
</evidence>
<feature type="domain" description="C3H1-type" evidence="11">
    <location>
        <begin position="114"/>
        <end position="142"/>
    </location>
</feature>
<dbReference type="EMBL" id="CP034458">
    <property type="protein sequence ID" value="QBM88203.1"/>
    <property type="molecule type" value="Genomic_DNA"/>
</dbReference>
<dbReference type="GO" id="GO:0034247">
    <property type="term" value="P:snoRNA splicing"/>
    <property type="evidence" value="ECO:0007669"/>
    <property type="project" value="TreeGrafter"/>
</dbReference>
<evidence type="ECO:0000256" key="5">
    <source>
        <dbReference type="ARBA" id="ARBA00022771"/>
    </source>
</evidence>
<dbReference type="PANTHER" id="PTHR12930:SF0">
    <property type="entry name" value="RING FINGER PROTEIN 113B"/>
    <property type="match status" value="1"/>
</dbReference>
<dbReference type="GO" id="GO:0006397">
    <property type="term" value="P:mRNA processing"/>
    <property type="evidence" value="ECO:0007669"/>
    <property type="project" value="UniProtKB-KW"/>
</dbReference>
<dbReference type="CDD" id="cd16539">
    <property type="entry name" value="RING-HC_RNF113A_B"/>
    <property type="match status" value="1"/>
</dbReference>
<evidence type="ECO:0000256" key="2">
    <source>
        <dbReference type="ARBA" id="ARBA00009161"/>
    </source>
</evidence>
<evidence type="ECO:0000256" key="7">
    <source>
        <dbReference type="PROSITE-ProRule" id="PRU00723"/>
    </source>
</evidence>
<keyword evidence="6 7" id="KW-0862">Zinc</keyword>
<dbReference type="PROSITE" id="PS50089">
    <property type="entry name" value="ZF_RING_2"/>
    <property type="match status" value="1"/>
</dbReference>
<dbReference type="Proteomes" id="UP000292447">
    <property type="component" value="Chromosome III"/>
</dbReference>
<evidence type="ECO:0000256" key="8">
    <source>
        <dbReference type="RuleBase" id="RU367110"/>
    </source>
</evidence>
<keyword evidence="8" id="KW-0508">mRNA splicing</keyword>
<keyword evidence="5 7" id="KW-0863">Zinc-finger</keyword>
<dbReference type="AlphaFoldDB" id="A0A4V1AE72"/>
<evidence type="ECO:0000259" key="10">
    <source>
        <dbReference type="PROSITE" id="PS50089"/>
    </source>
</evidence>
<dbReference type="STRING" id="2163413.A0A4V1AE72"/>
<dbReference type="InterPro" id="IPR036855">
    <property type="entry name" value="Znf_CCCH_sf"/>
</dbReference>
<dbReference type="SMART" id="SM00356">
    <property type="entry name" value="ZnF_C3H1"/>
    <property type="match status" value="1"/>
</dbReference>
<evidence type="ECO:0000313" key="12">
    <source>
        <dbReference type="EMBL" id="QBM88203.1"/>
    </source>
</evidence>
<feature type="region of interest" description="Disordered" evidence="9">
    <location>
        <begin position="44"/>
        <end position="67"/>
    </location>
</feature>
<dbReference type="InterPro" id="IPR000571">
    <property type="entry name" value="Znf_CCCH"/>
</dbReference>
<evidence type="ECO:0000256" key="4">
    <source>
        <dbReference type="ARBA" id="ARBA00022723"/>
    </source>
</evidence>
<dbReference type="PANTHER" id="PTHR12930">
    <property type="entry name" value="ZINC FINGER PROTEIN 183"/>
    <property type="match status" value="1"/>
</dbReference>
<feature type="compositionally biased region" description="Basic and acidic residues" evidence="9">
    <location>
        <begin position="46"/>
        <end position="67"/>
    </location>
</feature>
<dbReference type="Pfam" id="PF13445">
    <property type="entry name" value="zf-RING_UBOX"/>
    <property type="match status" value="1"/>
</dbReference>
<accession>A0A4V1AE72</accession>
<dbReference type="PROSITE" id="PS50103">
    <property type="entry name" value="ZF_C3H1"/>
    <property type="match status" value="1"/>
</dbReference>
<evidence type="ECO:0000256" key="3">
    <source>
        <dbReference type="ARBA" id="ARBA00020647"/>
    </source>
</evidence>
<dbReference type="GO" id="GO:0003677">
    <property type="term" value="F:DNA binding"/>
    <property type="evidence" value="ECO:0007669"/>
    <property type="project" value="UniProtKB-UniRule"/>
</dbReference>
<dbReference type="InterPro" id="IPR013083">
    <property type="entry name" value="Znf_RING/FYVE/PHD"/>
</dbReference>
<keyword evidence="4 7" id="KW-0479">Metal-binding</keyword>
<dbReference type="SUPFAM" id="SSF57850">
    <property type="entry name" value="RING/U-box"/>
    <property type="match status" value="1"/>
</dbReference>
<dbReference type="Gene3D" id="3.30.40.10">
    <property type="entry name" value="Zinc/RING finger domain, C3HC4 (zinc finger)"/>
    <property type="match status" value="1"/>
</dbReference>
<dbReference type="SUPFAM" id="SSF90229">
    <property type="entry name" value="CCCH zinc finger"/>
    <property type="match status" value="1"/>
</dbReference>
<reference evidence="13" key="1">
    <citation type="submission" date="2019-03" db="EMBL/GenBank/DDBJ databases">
        <title>Snf2 controls pulcherriminic acid biosynthesis and connects pigmentation and antifungal activity of the yeast Metschnikowia pulcherrima.</title>
        <authorList>
            <person name="Gore-Lloyd D."/>
            <person name="Sumann I."/>
            <person name="Brachmann A.O."/>
            <person name="Schneeberger K."/>
            <person name="Ortiz-Merino R.A."/>
            <person name="Moreno-Beltran M."/>
            <person name="Schlaefli M."/>
            <person name="Kirner P."/>
            <person name="Santos Kron A."/>
            <person name="Wolfe K.H."/>
            <person name="Piel J."/>
            <person name="Ahrens C.H."/>
            <person name="Henk D."/>
            <person name="Freimoser F.M."/>
        </authorList>
    </citation>
    <scope>NUCLEOTIDE SEQUENCE [LARGE SCALE GENOMIC DNA]</scope>
    <source>
        <strain evidence="13">APC 1.2</strain>
    </source>
</reference>
<keyword evidence="8" id="KW-0238">DNA-binding</keyword>
<sequence>MFNHPSFPLKMFKKRNLKAAGQSKRRGDLENVIEDNSISSFAAEPVPKKSKIDQGPSKDIDYTKPRVNEKIHEKEKYPEEAEFENQSLDVTETKPRVVGPKAAPKNVRVTTLTDFQPDVCKDFQQTGYCGYGDTCKFLHIRDELRQKKPVEKEWENVAGSGPKQEAKDAVPFKCPICKKDYEKPVKTVCGHIFCQACFMARFKKDKKRKCFICKKDTGGAVQPVKDMPEIGAN</sequence>
<dbReference type="Gene3D" id="4.10.1000.10">
    <property type="entry name" value="Zinc finger, CCCH-type"/>
    <property type="match status" value="1"/>
</dbReference>
<feature type="domain" description="RING-type" evidence="10">
    <location>
        <begin position="174"/>
        <end position="214"/>
    </location>
</feature>
<dbReference type="GO" id="GO:0008270">
    <property type="term" value="F:zinc ion binding"/>
    <property type="evidence" value="ECO:0007669"/>
    <property type="project" value="UniProtKB-KW"/>
</dbReference>
<proteinExistence type="inferred from homology"/>
<keyword evidence="8" id="KW-0507">mRNA processing</keyword>
<dbReference type="Pfam" id="PF00642">
    <property type="entry name" value="zf-CCCH"/>
    <property type="match status" value="1"/>
</dbReference>
<feature type="zinc finger region" description="C3H1-type" evidence="7">
    <location>
        <begin position="114"/>
        <end position="142"/>
    </location>
</feature>
<dbReference type="GO" id="GO:0005684">
    <property type="term" value="C:U2-type spliceosomal complex"/>
    <property type="evidence" value="ECO:0007669"/>
    <property type="project" value="TreeGrafter"/>
</dbReference>
<evidence type="ECO:0000256" key="1">
    <source>
        <dbReference type="ARBA" id="ARBA00003777"/>
    </source>
</evidence>
<keyword evidence="8" id="KW-0747">Spliceosome</keyword>
<comment type="subcellular location">
    <subcellularLocation>
        <location evidence="8">Nucleus</location>
    </subcellularLocation>
</comment>
<name>A0A4V1AE72_9ASCO</name>
<comment type="similarity">
    <text evidence="2 8">Belongs to the CWC24 family.</text>
</comment>
<protein>
    <recommendedName>
        <fullName evidence="3 8">Pre-mRNA-splicing factor CWC24</fullName>
    </recommendedName>
</protein>
<keyword evidence="13" id="KW-1185">Reference proteome</keyword>
<dbReference type="InterPro" id="IPR001841">
    <property type="entry name" value="Znf_RING"/>
</dbReference>
<evidence type="ECO:0000256" key="6">
    <source>
        <dbReference type="ARBA" id="ARBA00022833"/>
    </source>
</evidence>
<keyword evidence="8" id="KW-0539">Nucleus</keyword>
<dbReference type="SMART" id="SM00184">
    <property type="entry name" value="RING"/>
    <property type="match status" value="1"/>
</dbReference>
<dbReference type="InterPro" id="IPR027370">
    <property type="entry name" value="Znf-RING_euk"/>
</dbReference>
<dbReference type="InterPro" id="IPR039971">
    <property type="entry name" value="CWC24-like"/>
</dbReference>
<organism evidence="12 13">
    <name type="scientific">Metschnikowia aff. pulcherrima</name>
    <dbReference type="NCBI Taxonomy" id="2163413"/>
    <lineage>
        <taxon>Eukaryota</taxon>
        <taxon>Fungi</taxon>
        <taxon>Dikarya</taxon>
        <taxon>Ascomycota</taxon>
        <taxon>Saccharomycotina</taxon>
        <taxon>Pichiomycetes</taxon>
        <taxon>Metschnikowiaceae</taxon>
        <taxon>Metschnikowia</taxon>
    </lineage>
</organism>
<gene>
    <name evidence="12" type="primary">MPUL0C01680</name>
    <name evidence="12" type="ORF">METSCH_C01680</name>
</gene>
<comment type="function">
    <text evidence="1 8">Involved in pre-mRNA splicing.</text>
</comment>
<evidence type="ECO:0000256" key="9">
    <source>
        <dbReference type="SAM" id="MobiDB-lite"/>
    </source>
</evidence>